<dbReference type="PANTHER" id="PTHR41700:SF1">
    <property type="entry name" value="N-ACETYLTRANSFERASE DOMAIN-CONTAINING PROTEIN"/>
    <property type="match status" value="1"/>
</dbReference>
<dbReference type="EMBL" id="JACBZO010000001">
    <property type="protein sequence ID" value="NYI41636.1"/>
    <property type="molecule type" value="Genomic_DNA"/>
</dbReference>
<dbReference type="RefSeq" id="WP_179398004.1">
    <property type="nucleotide sequence ID" value="NZ_JACBZO010000001.1"/>
</dbReference>
<dbReference type="InterPro" id="IPR016181">
    <property type="entry name" value="Acyl_CoA_acyltransferase"/>
</dbReference>
<sequence>MSLHAWSDYVRASESAGVTVRNLRPQECVTAAAILTELWGGSPMGAPLLVAMEHAGTYVAGAFRADELIGVCAGFFGPPDARSMHSHVAGVKGGRASKGVGTAMKLHQRAWCLDHGVAEMTWTFDPLVARNAAFNVRRLGASLDEYLVDFYGQMTDGVNTGQGSDRILVRWHLDSLIPRQPREPGDAPLVLSVGADYRPVAMRAPEGADAVAIVVPSDVESLRARDGALAAEWRLALREAMAPRWDEGWRPVAVGRDGRYLMEKR</sequence>
<dbReference type="InterPro" id="IPR038764">
    <property type="entry name" value="GNAT_N_AcTrfase_prd"/>
</dbReference>
<dbReference type="Gene3D" id="3.40.630.30">
    <property type="match status" value="1"/>
</dbReference>
<dbReference type="PANTHER" id="PTHR41700">
    <property type="entry name" value="GCN5-RELATED N-ACETYLTRANSFERASE"/>
    <property type="match status" value="1"/>
</dbReference>
<keyword evidence="1" id="KW-0808">Transferase</keyword>
<dbReference type="Proteomes" id="UP000547973">
    <property type="component" value="Unassembled WGS sequence"/>
</dbReference>
<dbReference type="GO" id="GO:0016740">
    <property type="term" value="F:transferase activity"/>
    <property type="evidence" value="ECO:0007669"/>
    <property type="project" value="UniProtKB-KW"/>
</dbReference>
<comment type="caution">
    <text evidence="1">The sequence shown here is derived from an EMBL/GenBank/DDBJ whole genome shotgun (WGS) entry which is preliminary data.</text>
</comment>
<gene>
    <name evidence="1" type="ORF">BKA03_001755</name>
</gene>
<name>A0A7Y9ZDZ6_9MICO</name>
<protein>
    <submittedName>
        <fullName evidence="1">Putative GNAT superfamily acetyltransferase</fullName>
    </submittedName>
</protein>
<accession>A0A7Y9ZDZ6</accession>
<evidence type="ECO:0000313" key="2">
    <source>
        <dbReference type="Proteomes" id="UP000547973"/>
    </source>
</evidence>
<proteinExistence type="predicted"/>
<reference evidence="1 2" key="1">
    <citation type="submission" date="2020-07" db="EMBL/GenBank/DDBJ databases">
        <title>Sequencing the genomes of 1000 actinobacteria strains.</title>
        <authorList>
            <person name="Klenk H.-P."/>
        </authorList>
    </citation>
    <scope>NUCLEOTIDE SEQUENCE [LARGE SCALE GENOMIC DNA]</scope>
    <source>
        <strain evidence="1 2">DSM 19970</strain>
    </source>
</reference>
<dbReference type="SUPFAM" id="SSF55729">
    <property type="entry name" value="Acyl-CoA N-acyltransferases (Nat)"/>
    <property type="match status" value="1"/>
</dbReference>
<organism evidence="1 2">
    <name type="scientific">Demequina lutea</name>
    <dbReference type="NCBI Taxonomy" id="431489"/>
    <lineage>
        <taxon>Bacteria</taxon>
        <taxon>Bacillati</taxon>
        <taxon>Actinomycetota</taxon>
        <taxon>Actinomycetes</taxon>
        <taxon>Micrococcales</taxon>
        <taxon>Demequinaceae</taxon>
        <taxon>Demequina</taxon>
    </lineage>
</organism>
<evidence type="ECO:0000313" key="1">
    <source>
        <dbReference type="EMBL" id="NYI41636.1"/>
    </source>
</evidence>
<dbReference type="AlphaFoldDB" id="A0A7Y9ZDZ6"/>
<keyword evidence="2" id="KW-1185">Reference proteome</keyword>